<dbReference type="PANTHER" id="PTHR44006">
    <property type="entry name" value="U5 SMALL NUCLEAR RIBONUCLEOPROTEIN 40 KDA PROTEIN"/>
    <property type="match status" value="1"/>
</dbReference>
<accession>A0A4Y7SQ21</accession>
<keyword evidence="2" id="KW-0677">Repeat</keyword>
<dbReference type="Gene3D" id="2.130.10.10">
    <property type="entry name" value="YVTN repeat-like/Quinoprotein amine dehydrogenase"/>
    <property type="match status" value="1"/>
</dbReference>
<dbReference type="PROSITE" id="PS50294">
    <property type="entry name" value="WD_REPEATS_REGION"/>
    <property type="match status" value="2"/>
</dbReference>
<dbReference type="STRING" id="71717.A0A4Y7SQ21"/>
<keyword evidence="6" id="KW-1185">Reference proteome</keyword>
<evidence type="ECO:0000256" key="4">
    <source>
        <dbReference type="SAM" id="MobiDB-lite"/>
    </source>
</evidence>
<dbReference type="GO" id="GO:0071013">
    <property type="term" value="C:catalytic step 2 spliceosome"/>
    <property type="evidence" value="ECO:0007669"/>
    <property type="project" value="TreeGrafter"/>
</dbReference>
<evidence type="ECO:0000256" key="3">
    <source>
        <dbReference type="PROSITE-ProRule" id="PRU00221"/>
    </source>
</evidence>
<evidence type="ECO:0000256" key="1">
    <source>
        <dbReference type="ARBA" id="ARBA00022574"/>
    </source>
</evidence>
<dbReference type="InterPro" id="IPR052234">
    <property type="entry name" value="U5_snRNP_Component"/>
</dbReference>
<dbReference type="SUPFAM" id="SSF50978">
    <property type="entry name" value="WD40 repeat-like"/>
    <property type="match status" value="1"/>
</dbReference>
<comment type="caution">
    <text evidence="5">The sequence shown here is derived from an EMBL/GenBank/DDBJ whole genome shotgun (WGS) entry which is preliminary data.</text>
</comment>
<proteinExistence type="predicted"/>
<dbReference type="InterPro" id="IPR015943">
    <property type="entry name" value="WD40/YVTN_repeat-like_dom_sf"/>
</dbReference>
<dbReference type="OrthoDB" id="1068471at2759"/>
<name>A0A4Y7SQ21_COPMI</name>
<keyword evidence="1 3" id="KW-0853">WD repeat</keyword>
<dbReference type="EMBL" id="QPFP01000074">
    <property type="protein sequence ID" value="TEB23724.1"/>
    <property type="molecule type" value="Genomic_DNA"/>
</dbReference>
<dbReference type="PANTHER" id="PTHR44006:SF1">
    <property type="entry name" value="U5 SMALL NUCLEAR RIBONUCLEOPROTEIN 40 KDA PROTEIN"/>
    <property type="match status" value="1"/>
</dbReference>
<dbReference type="InterPro" id="IPR036322">
    <property type="entry name" value="WD40_repeat_dom_sf"/>
</dbReference>
<dbReference type="Pfam" id="PF00400">
    <property type="entry name" value="WD40"/>
    <property type="match status" value="6"/>
</dbReference>
<evidence type="ECO:0000313" key="6">
    <source>
        <dbReference type="Proteomes" id="UP000298030"/>
    </source>
</evidence>
<dbReference type="SMART" id="SM00320">
    <property type="entry name" value="WD40"/>
    <property type="match status" value="7"/>
</dbReference>
<feature type="repeat" description="WD" evidence="3">
    <location>
        <begin position="60"/>
        <end position="101"/>
    </location>
</feature>
<protein>
    <submittedName>
        <fullName evidence="5">U5 snRNP complex subunit</fullName>
    </submittedName>
</protein>
<feature type="region of interest" description="Disordered" evidence="4">
    <location>
        <begin position="1"/>
        <end position="38"/>
    </location>
</feature>
<dbReference type="PROSITE" id="PS50082">
    <property type="entry name" value="WD_REPEATS_2"/>
    <property type="match status" value="3"/>
</dbReference>
<dbReference type="InterPro" id="IPR001680">
    <property type="entry name" value="WD40_rpt"/>
</dbReference>
<reference evidence="5 6" key="1">
    <citation type="journal article" date="2019" name="Nat. Ecol. Evol.">
        <title>Megaphylogeny resolves global patterns of mushroom evolution.</title>
        <authorList>
            <person name="Varga T."/>
            <person name="Krizsan K."/>
            <person name="Foldi C."/>
            <person name="Dima B."/>
            <person name="Sanchez-Garcia M."/>
            <person name="Sanchez-Ramirez S."/>
            <person name="Szollosi G.J."/>
            <person name="Szarkandi J.G."/>
            <person name="Papp V."/>
            <person name="Albert L."/>
            <person name="Andreopoulos W."/>
            <person name="Angelini C."/>
            <person name="Antonin V."/>
            <person name="Barry K.W."/>
            <person name="Bougher N.L."/>
            <person name="Buchanan P."/>
            <person name="Buyck B."/>
            <person name="Bense V."/>
            <person name="Catcheside P."/>
            <person name="Chovatia M."/>
            <person name="Cooper J."/>
            <person name="Damon W."/>
            <person name="Desjardin D."/>
            <person name="Finy P."/>
            <person name="Geml J."/>
            <person name="Haridas S."/>
            <person name="Hughes K."/>
            <person name="Justo A."/>
            <person name="Karasinski D."/>
            <person name="Kautmanova I."/>
            <person name="Kiss B."/>
            <person name="Kocsube S."/>
            <person name="Kotiranta H."/>
            <person name="LaButti K.M."/>
            <person name="Lechner B.E."/>
            <person name="Liimatainen K."/>
            <person name="Lipzen A."/>
            <person name="Lukacs Z."/>
            <person name="Mihaltcheva S."/>
            <person name="Morgado L.N."/>
            <person name="Niskanen T."/>
            <person name="Noordeloos M.E."/>
            <person name="Ohm R.A."/>
            <person name="Ortiz-Santana B."/>
            <person name="Ovrebo C."/>
            <person name="Racz N."/>
            <person name="Riley R."/>
            <person name="Savchenko A."/>
            <person name="Shiryaev A."/>
            <person name="Soop K."/>
            <person name="Spirin V."/>
            <person name="Szebenyi C."/>
            <person name="Tomsovsky M."/>
            <person name="Tulloss R.E."/>
            <person name="Uehling J."/>
            <person name="Grigoriev I.V."/>
            <person name="Vagvolgyi C."/>
            <person name="Papp T."/>
            <person name="Martin F.M."/>
            <person name="Miettinen O."/>
            <person name="Hibbett D.S."/>
            <person name="Nagy L.G."/>
        </authorList>
    </citation>
    <scope>NUCLEOTIDE SEQUENCE [LARGE SCALE GENOMIC DNA]</scope>
    <source>
        <strain evidence="5 6">FP101781</strain>
    </source>
</reference>
<feature type="repeat" description="WD" evidence="3">
    <location>
        <begin position="331"/>
        <end position="370"/>
    </location>
</feature>
<evidence type="ECO:0000256" key="2">
    <source>
        <dbReference type="ARBA" id="ARBA00022737"/>
    </source>
</evidence>
<organism evidence="5 6">
    <name type="scientific">Coprinellus micaceus</name>
    <name type="common">Glistening ink-cap mushroom</name>
    <name type="synonym">Coprinus micaceus</name>
    <dbReference type="NCBI Taxonomy" id="71717"/>
    <lineage>
        <taxon>Eukaryota</taxon>
        <taxon>Fungi</taxon>
        <taxon>Dikarya</taxon>
        <taxon>Basidiomycota</taxon>
        <taxon>Agaricomycotina</taxon>
        <taxon>Agaricomycetes</taxon>
        <taxon>Agaricomycetidae</taxon>
        <taxon>Agaricales</taxon>
        <taxon>Agaricineae</taxon>
        <taxon>Psathyrellaceae</taxon>
        <taxon>Coprinellus</taxon>
    </lineage>
</organism>
<sequence length="370" mass="39876">MSKRSLSPPPVGGALIKKARATPPPSNQIAISNSNDDRNKGLVRTVQRTSNLEAPIVSLAGAHSAEILSCRFDPSGQNIAACSSDRGISLWRTYTPNTNYALLSSHAKAPILDLQWSLYSQLLYSVSADHTLTVTDVTTGEKLRRIRAHREIINTVDRTMAGGSGIELVATGSDDGTVKIWEGGDEAKKHPVASFAIGCPVTAVCWSADGNNVYIGAIDNEIHVYDLRKQEEVYSLLGHTDTPTSLSLSPDGNYLLSPSLSSQTLIHDVRPFSTSPNRIHRTLHGAPAGFENTLLRGAWSKDDGGRRVAVGGADRMVCIWEVESSKTLYKLPGHKGTVTSVDFHPKEPIILTGSKDGTLLLGEIEFTLTI</sequence>
<dbReference type="CDD" id="cd00200">
    <property type="entry name" value="WD40"/>
    <property type="match status" value="1"/>
</dbReference>
<dbReference type="GO" id="GO:0003723">
    <property type="term" value="F:RNA binding"/>
    <property type="evidence" value="ECO:0007669"/>
    <property type="project" value="TreeGrafter"/>
</dbReference>
<feature type="repeat" description="WD" evidence="3">
    <location>
        <begin position="146"/>
        <end position="182"/>
    </location>
</feature>
<dbReference type="Proteomes" id="UP000298030">
    <property type="component" value="Unassembled WGS sequence"/>
</dbReference>
<gene>
    <name evidence="5" type="ORF">FA13DRAFT_1694138</name>
</gene>
<evidence type="ECO:0000313" key="5">
    <source>
        <dbReference type="EMBL" id="TEB23724.1"/>
    </source>
</evidence>
<dbReference type="AlphaFoldDB" id="A0A4Y7SQ21"/>